<dbReference type="PROSITE" id="PS51004">
    <property type="entry name" value="SEMA"/>
    <property type="match status" value="1"/>
</dbReference>
<dbReference type="Gene3D" id="2.130.10.10">
    <property type="entry name" value="YVTN repeat-like/Quinoprotein amine dehydrogenase"/>
    <property type="match status" value="1"/>
</dbReference>
<dbReference type="AlphaFoldDB" id="A0A9Q0BP60"/>
<feature type="domain" description="Sema" evidence="3">
    <location>
        <begin position="1"/>
        <end position="88"/>
    </location>
</feature>
<evidence type="ECO:0000313" key="5">
    <source>
        <dbReference type="Proteomes" id="UP001059596"/>
    </source>
</evidence>
<keyword evidence="5" id="KW-1185">Reference proteome</keyword>
<evidence type="ECO:0000259" key="3">
    <source>
        <dbReference type="PROSITE" id="PS51004"/>
    </source>
</evidence>
<dbReference type="EMBL" id="JAMKOV010000007">
    <property type="protein sequence ID" value="KAI8038765.1"/>
    <property type="molecule type" value="Genomic_DNA"/>
</dbReference>
<accession>A0A9Q0BP60</accession>
<dbReference type="Proteomes" id="UP001059596">
    <property type="component" value="Unassembled WGS sequence"/>
</dbReference>
<evidence type="ECO:0000256" key="2">
    <source>
        <dbReference type="PROSITE-ProRule" id="PRU00352"/>
    </source>
</evidence>
<comment type="caution">
    <text evidence="4">The sequence shown here is derived from an EMBL/GenBank/DDBJ whole genome shotgun (WGS) entry which is preliminary data.</text>
</comment>
<dbReference type="SUPFAM" id="SSF101912">
    <property type="entry name" value="Sema domain"/>
    <property type="match status" value="1"/>
</dbReference>
<dbReference type="InterPro" id="IPR036352">
    <property type="entry name" value="Semap_dom_sf"/>
</dbReference>
<dbReference type="GO" id="GO:0030154">
    <property type="term" value="P:cell differentiation"/>
    <property type="evidence" value="ECO:0007669"/>
    <property type="project" value="UniProtKB-KW"/>
</dbReference>
<organism evidence="4 5">
    <name type="scientific">Drosophila gunungcola</name>
    <name type="common">fruit fly</name>
    <dbReference type="NCBI Taxonomy" id="103775"/>
    <lineage>
        <taxon>Eukaryota</taxon>
        <taxon>Metazoa</taxon>
        <taxon>Ecdysozoa</taxon>
        <taxon>Arthropoda</taxon>
        <taxon>Hexapoda</taxon>
        <taxon>Insecta</taxon>
        <taxon>Pterygota</taxon>
        <taxon>Neoptera</taxon>
        <taxon>Endopterygota</taxon>
        <taxon>Diptera</taxon>
        <taxon>Brachycera</taxon>
        <taxon>Muscomorpha</taxon>
        <taxon>Ephydroidea</taxon>
        <taxon>Drosophilidae</taxon>
        <taxon>Drosophila</taxon>
        <taxon>Sophophora</taxon>
    </lineage>
</organism>
<evidence type="ECO:0000256" key="1">
    <source>
        <dbReference type="ARBA" id="ARBA00022782"/>
    </source>
</evidence>
<keyword evidence="1" id="KW-0221">Differentiation</keyword>
<dbReference type="InterPro" id="IPR015943">
    <property type="entry name" value="WD40/YVTN_repeat-like_dom_sf"/>
</dbReference>
<name>A0A9Q0BP60_9MUSC</name>
<protein>
    <recommendedName>
        <fullName evidence="3">Sema domain-containing protein</fullName>
    </recommendedName>
</protein>
<evidence type="ECO:0000313" key="4">
    <source>
        <dbReference type="EMBL" id="KAI8038765.1"/>
    </source>
</evidence>
<dbReference type="InterPro" id="IPR001627">
    <property type="entry name" value="Semap_dom"/>
</dbReference>
<sequence>MCKDMDEADLSPYYHVKDFSCGPLHYKTFYTDERNNALYVGAMDRIFRLNLRNISQSICERDVLILEPTGSDILNCVSKGKREVSLAQ</sequence>
<proteinExistence type="predicted"/>
<reference evidence="4" key="1">
    <citation type="journal article" date="2023" name="Genome Biol. Evol.">
        <title>Long-read-based Genome Assembly of Drosophila gunungcola Reveals Fewer Chemosensory Genes in Flower-breeding Species.</title>
        <authorList>
            <person name="Negi A."/>
            <person name="Liao B.Y."/>
            <person name="Yeh S.D."/>
        </authorList>
    </citation>
    <scope>NUCLEOTIDE SEQUENCE</scope>
    <source>
        <strain evidence="4">Sukarami</strain>
    </source>
</reference>
<comment type="caution">
    <text evidence="2">Lacks conserved residue(s) required for the propagation of feature annotation.</text>
</comment>
<gene>
    <name evidence="4" type="ORF">M5D96_008673</name>
</gene>